<feature type="domain" description="Glycosyl transferase family 1" evidence="1">
    <location>
        <begin position="182"/>
        <end position="334"/>
    </location>
</feature>
<dbReference type="PANTHER" id="PTHR12526">
    <property type="entry name" value="GLYCOSYLTRANSFERASE"/>
    <property type="match status" value="1"/>
</dbReference>
<dbReference type="PANTHER" id="PTHR12526:SF630">
    <property type="entry name" value="GLYCOSYLTRANSFERASE"/>
    <property type="match status" value="1"/>
</dbReference>
<dbReference type="SUPFAM" id="SSF53756">
    <property type="entry name" value="UDP-Glycosyltransferase/glycogen phosphorylase"/>
    <property type="match status" value="1"/>
</dbReference>
<sequence>MKVLFVASVYRHLTAFHIPFMEYFQKEGYEVYAAGIGDEDKAILEAHNISCIDIPFSRSPFSSDNVKAYKQLKKLFKEMKFDLVHVHTPVAAFLTRAAFRKSDYGKILYTAHGFHFFKGAPLQNWLIYYPLERLAARWTDHLITINEEDYNNAKKFLPAHKVSLTHGVGVEPSKIELTEEEKRELKASLNLRKDSIVISYVAELNDNKNHIFLFNNWKEIKAVTPQYELLVIGTGEKEAELKRIVAERDLKDIHFLGFRRDVPKLLKITDIVCLLSLREGLPKSLIEAMLEGIPCIVSNIRGARDLINFNINGYVVDLNDAKGLKSSFLHVTSLVKNSEAIKANIMQSEKYTLKNILKEYFLIYKRIMNEK</sequence>
<dbReference type="InterPro" id="IPR028098">
    <property type="entry name" value="Glyco_trans_4-like_N"/>
</dbReference>
<keyword evidence="3" id="KW-0808">Transferase</keyword>
<proteinExistence type="predicted"/>
<dbReference type="Proteomes" id="UP000093482">
    <property type="component" value="Unassembled WGS sequence"/>
</dbReference>
<organism evidence="3 4">
    <name type="scientific">Caryophanon latum</name>
    <dbReference type="NCBI Taxonomy" id="33977"/>
    <lineage>
        <taxon>Bacteria</taxon>
        <taxon>Bacillati</taxon>
        <taxon>Bacillota</taxon>
        <taxon>Bacilli</taxon>
        <taxon>Bacillales</taxon>
        <taxon>Caryophanaceae</taxon>
        <taxon>Caryophanon</taxon>
    </lineage>
</organism>
<dbReference type="RefSeq" id="WP_066465929.1">
    <property type="nucleotide sequence ID" value="NZ_MATO01000058.1"/>
</dbReference>
<comment type="caution">
    <text evidence="3">The sequence shown here is derived from an EMBL/GenBank/DDBJ whole genome shotgun (WGS) entry which is preliminary data.</text>
</comment>
<dbReference type="AlphaFoldDB" id="A0A1C0YIT7"/>
<dbReference type="Pfam" id="PF13477">
    <property type="entry name" value="Glyco_trans_4_2"/>
    <property type="match status" value="1"/>
</dbReference>
<dbReference type="EMBL" id="MATO01000058">
    <property type="protein sequence ID" value="OCS87063.1"/>
    <property type="molecule type" value="Genomic_DNA"/>
</dbReference>
<protein>
    <submittedName>
        <fullName evidence="3">Glycosyl transferase family 1</fullName>
    </submittedName>
</protein>
<dbReference type="OrthoDB" id="9806653at2"/>
<dbReference type="CDD" id="cd03808">
    <property type="entry name" value="GT4_CapM-like"/>
    <property type="match status" value="1"/>
</dbReference>
<evidence type="ECO:0000259" key="2">
    <source>
        <dbReference type="Pfam" id="PF13477"/>
    </source>
</evidence>
<reference evidence="3 4" key="1">
    <citation type="submission" date="2016-07" db="EMBL/GenBank/DDBJ databases">
        <title>Caryophanon latum genome sequencing.</title>
        <authorList>
            <person name="Verma A."/>
            <person name="Pal Y."/>
            <person name="Krishnamurthi S."/>
        </authorList>
    </citation>
    <scope>NUCLEOTIDE SEQUENCE [LARGE SCALE GENOMIC DNA]</scope>
    <source>
        <strain evidence="3 4">DSM 14151</strain>
    </source>
</reference>
<evidence type="ECO:0000313" key="3">
    <source>
        <dbReference type="EMBL" id="OCS87063.1"/>
    </source>
</evidence>
<keyword evidence="4" id="KW-1185">Reference proteome</keyword>
<dbReference type="GO" id="GO:0016757">
    <property type="term" value="F:glycosyltransferase activity"/>
    <property type="evidence" value="ECO:0007669"/>
    <property type="project" value="InterPro"/>
</dbReference>
<name>A0A1C0YIT7_9BACL</name>
<gene>
    <name evidence="3" type="ORF">A6K76_14110</name>
</gene>
<evidence type="ECO:0000259" key="1">
    <source>
        <dbReference type="Pfam" id="PF00534"/>
    </source>
</evidence>
<dbReference type="Gene3D" id="3.40.50.2000">
    <property type="entry name" value="Glycogen Phosphorylase B"/>
    <property type="match status" value="2"/>
</dbReference>
<dbReference type="Pfam" id="PF00534">
    <property type="entry name" value="Glycos_transf_1"/>
    <property type="match status" value="1"/>
</dbReference>
<dbReference type="InterPro" id="IPR001296">
    <property type="entry name" value="Glyco_trans_1"/>
</dbReference>
<accession>A0A1C0YIT7</accession>
<evidence type="ECO:0000313" key="4">
    <source>
        <dbReference type="Proteomes" id="UP000093482"/>
    </source>
</evidence>
<feature type="domain" description="Glycosyltransferase subfamily 4-like N-terminal" evidence="2">
    <location>
        <begin position="2"/>
        <end position="146"/>
    </location>
</feature>